<evidence type="ECO:0000256" key="2">
    <source>
        <dbReference type="ARBA" id="ARBA00023163"/>
    </source>
</evidence>
<protein>
    <recommendedName>
        <fullName evidence="3">SET domain-containing protein</fullName>
    </recommendedName>
</protein>
<evidence type="ECO:0000259" key="3">
    <source>
        <dbReference type="PROSITE" id="PS50280"/>
    </source>
</evidence>
<reference evidence="4 5" key="1">
    <citation type="submission" date="2024-01" db="EMBL/GenBank/DDBJ databases">
        <title>A draft genome for the cacao thread blight pathogen Marasmiellus scandens.</title>
        <authorList>
            <person name="Baruah I.K."/>
            <person name="Leung J."/>
            <person name="Bukari Y."/>
            <person name="Amoako-Attah I."/>
            <person name="Meinhardt L.W."/>
            <person name="Bailey B.A."/>
            <person name="Cohen S.P."/>
        </authorList>
    </citation>
    <scope>NUCLEOTIDE SEQUENCE [LARGE SCALE GENOMIC DNA]</scope>
    <source>
        <strain evidence="4 5">GH-19</strain>
    </source>
</reference>
<accession>A0ABR1JKB7</accession>
<dbReference type="InterPro" id="IPR045318">
    <property type="entry name" value="EZH1/2-like"/>
</dbReference>
<evidence type="ECO:0000313" key="4">
    <source>
        <dbReference type="EMBL" id="KAK7462696.1"/>
    </source>
</evidence>
<keyword evidence="5" id="KW-1185">Reference proteome</keyword>
<dbReference type="PROSITE" id="PS50280">
    <property type="entry name" value="SET"/>
    <property type="match status" value="1"/>
</dbReference>
<proteinExistence type="predicted"/>
<comment type="caution">
    <text evidence="4">The sequence shown here is derived from an EMBL/GenBank/DDBJ whole genome shotgun (WGS) entry which is preliminary data.</text>
</comment>
<dbReference type="EMBL" id="JBANRG010000010">
    <property type="protein sequence ID" value="KAK7462696.1"/>
    <property type="molecule type" value="Genomic_DNA"/>
</dbReference>
<dbReference type="Pfam" id="PF00856">
    <property type="entry name" value="SET"/>
    <property type="match status" value="1"/>
</dbReference>
<dbReference type="PANTHER" id="PTHR45747:SF4">
    <property type="entry name" value="HISTONE-LYSINE N-METHYLTRANSFERASE E(Z)"/>
    <property type="match status" value="1"/>
</dbReference>
<dbReference type="InterPro" id="IPR001214">
    <property type="entry name" value="SET_dom"/>
</dbReference>
<dbReference type="PANTHER" id="PTHR45747">
    <property type="entry name" value="HISTONE-LYSINE N-METHYLTRANSFERASE E(Z)"/>
    <property type="match status" value="1"/>
</dbReference>
<gene>
    <name evidence="4" type="ORF">VKT23_007284</name>
</gene>
<dbReference type="SUPFAM" id="SSF82199">
    <property type="entry name" value="SET domain"/>
    <property type="match status" value="1"/>
</dbReference>
<keyword evidence="2" id="KW-0804">Transcription</keyword>
<sequence>MAYGQSRYTEIPVFVGPCGEKPENPFGDDAVTTRGMLSSFINSLDASFYRAFMSDDNEQLTPPPFIPDPSNFTPQERYDTVKQVYDQVCREFYVWEQEECRVVISSLSKDQDQGFDMSFGEEFLDLLERDCEVRTSRFRVGYRDDDEDEDEDEEEFITIHDFGCDEEETAESTSKSTLSLQTIRARPGKKVPPCPPYFSCTPSQRNMREIDKFTSDAVAFIPHADDPEFPIYDYLGNRVIAWGEEFRDPDEEALQVEVIRRLAAQRFTAQMIDDTELLGRSVRVNHAWGLLWEYSQRDALQWPATSSDLPSVRSNDPTIMSMSEEIEVGLERFCSSLNCIHNSCRVHSYSFEGPPTKAASKDSTSVWLAAGKPLVCSPGRNCARSWEQLELEQVTVDQLEWDVEDVEVLETILRLQPDVSPCDLAPMCRKPCWEVFVYRKELIKDEDIDDLNAEEDERTRIPKDFTDTLAVAEILVVRVSMQDNFVVSAAVVLKNVEYATPDAHVRIIVRDLVVVNSWVGNAILLFARGAMPRLREFNLKPVPRRKKPQRNQLPRRCQNINIQRQESPVIEIKPSKYGFGAFATSIIPPQTWIGEYIGEIHRHSDGDPWSAITVSRGILNNYRHLNYMFSLERTQEERILDAAALGNETRYLNDSKRPNCDARHYLVNGERRISFITNKKVPAGKELFISYGENYWLNKDE</sequence>
<name>A0ABR1JKB7_9AGAR</name>
<organism evidence="4 5">
    <name type="scientific">Marasmiellus scandens</name>
    <dbReference type="NCBI Taxonomy" id="2682957"/>
    <lineage>
        <taxon>Eukaryota</taxon>
        <taxon>Fungi</taxon>
        <taxon>Dikarya</taxon>
        <taxon>Basidiomycota</taxon>
        <taxon>Agaricomycotina</taxon>
        <taxon>Agaricomycetes</taxon>
        <taxon>Agaricomycetidae</taxon>
        <taxon>Agaricales</taxon>
        <taxon>Marasmiineae</taxon>
        <taxon>Omphalotaceae</taxon>
        <taxon>Marasmiellus</taxon>
    </lineage>
</organism>
<keyword evidence="1" id="KW-0805">Transcription regulation</keyword>
<evidence type="ECO:0000313" key="5">
    <source>
        <dbReference type="Proteomes" id="UP001498398"/>
    </source>
</evidence>
<dbReference type="Proteomes" id="UP001498398">
    <property type="component" value="Unassembled WGS sequence"/>
</dbReference>
<dbReference type="InterPro" id="IPR046341">
    <property type="entry name" value="SET_dom_sf"/>
</dbReference>
<dbReference type="SMART" id="SM00317">
    <property type="entry name" value="SET"/>
    <property type="match status" value="1"/>
</dbReference>
<evidence type="ECO:0000256" key="1">
    <source>
        <dbReference type="ARBA" id="ARBA00023015"/>
    </source>
</evidence>
<feature type="domain" description="SET" evidence="3">
    <location>
        <begin position="568"/>
        <end position="692"/>
    </location>
</feature>
<dbReference type="Gene3D" id="2.170.270.10">
    <property type="entry name" value="SET domain"/>
    <property type="match status" value="1"/>
</dbReference>